<evidence type="ECO:0000256" key="15">
    <source>
        <dbReference type="PIRSR" id="PIRSR637359-1"/>
    </source>
</evidence>
<keyword evidence="13" id="KW-0325">Glycoprotein</keyword>
<evidence type="ECO:0000256" key="13">
    <source>
        <dbReference type="ARBA" id="ARBA00023180"/>
    </source>
</evidence>
<dbReference type="Ensembl" id="ENSMSIT00000025047.1">
    <property type="protein sequence ID" value="ENSMSIP00000019850.1"/>
    <property type="gene ID" value="ENSMSIG00000016807.1"/>
</dbReference>
<dbReference type="AlphaFoldDB" id="A0A8C6MXA8"/>
<dbReference type="Pfam" id="PF12062">
    <property type="entry name" value="HSNSD-CE"/>
    <property type="match status" value="1"/>
</dbReference>
<dbReference type="InterPro" id="IPR027417">
    <property type="entry name" value="P-loop_NTPase"/>
</dbReference>
<sequence length="458" mass="53495">MGYAVSPHHSGVYPVHVQLYEAWKKVWNIKITSTEEYPHLKPARYRRGFIHKNIMVLPRQTCGLFTHTIFYKEYPGGPRELDKSIHGGELFFTVVLNPISIFMTHLSNYGNDRLGLYTFVNLANFVQTWTNLRLQTLPPAQLAHKYFELFPDQKDPLWQNPCDDKRHRDIWSKEKTCDRLPKFLVIGPQKTGTTALCLFLIMHPSILSNSPSPKSFEEVQFFNRNNYHRGIDWYMDFFPVPSNVTTDFLFEKSANYFHSEDAPKRAASLVPKAKIITILIDPSDRAYSWYQHQRSHEDPAALKFSFYEVISAGPNAPWELRTLQKRCLVPGWYANHIERWLVYFPPFQLLIIDGQQLRTTPATVMDEVQKFLGVSPHYNYSEALTFDSHKGFWCQLLEEGKTKCLGKSKGRKYPPMDSDSRAFLSSYYRDHNVELSKLLHRLGQPLPSWLRQELQKVR</sequence>
<evidence type="ECO:0000256" key="3">
    <source>
        <dbReference type="ARBA" id="ARBA00005093"/>
    </source>
</evidence>
<comment type="pathway">
    <text evidence="3">Glycan metabolism; heparan sulfate biosynthesis.</text>
</comment>
<comment type="pathway">
    <text evidence="2">Glycan metabolism; heparin biosynthesis.</text>
</comment>
<dbReference type="InterPro" id="IPR000863">
    <property type="entry name" value="Sulfotransferase_dom"/>
</dbReference>
<keyword evidence="10" id="KW-0333">Golgi apparatus</keyword>
<dbReference type="UniPathway" id="UPA00862"/>
<evidence type="ECO:0000256" key="1">
    <source>
        <dbReference type="ARBA" id="ARBA00004323"/>
    </source>
</evidence>
<evidence type="ECO:0000256" key="18">
    <source>
        <dbReference type="RuleBase" id="RU361155"/>
    </source>
</evidence>
<dbReference type="Gene3D" id="3.40.50.300">
    <property type="entry name" value="P-loop containing nucleotide triphosphate hydrolases"/>
    <property type="match status" value="1"/>
</dbReference>
<evidence type="ECO:0000259" key="19">
    <source>
        <dbReference type="Pfam" id="PF00685"/>
    </source>
</evidence>
<dbReference type="InterPro" id="IPR021930">
    <property type="entry name" value="Heparan_SO4_deacetylase_dom"/>
</dbReference>
<comment type="similarity">
    <text evidence="4">Belongs to the sulfotransferase 1 family. NDST subfamily.</text>
</comment>
<feature type="active site" description="For sulfotransferase activity" evidence="15">
    <location>
        <position position="190"/>
    </location>
</feature>
<feature type="domain" description="Heparan sulphate-N-deacetylase deacetylase" evidence="20">
    <location>
        <begin position="1"/>
        <end position="91"/>
    </location>
</feature>
<evidence type="ECO:0000256" key="14">
    <source>
        <dbReference type="ARBA" id="ARBA00023268"/>
    </source>
</evidence>
<evidence type="ECO:0000256" key="5">
    <source>
        <dbReference type="ARBA" id="ARBA00022679"/>
    </source>
</evidence>
<dbReference type="EC" id="2.8.2.-" evidence="18"/>
<dbReference type="UniPathway" id="UPA00756"/>
<dbReference type="GO" id="GO:0000139">
    <property type="term" value="C:Golgi membrane"/>
    <property type="evidence" value="ECO:0007669"/>
    <property type="project" value="UniProtKB-SubCell"/>
</dbReference>
<dbReference type="GO" id="GO:0030210">
    <property type="term" value="P:heparin proteoglycan biosynthetic process"/>
    <property type="evidence" value="ECO:0007669"/>
    <property type="project" value="UniProtKB-UniPathway"/>
</dbReference>
<dbReference type="GO" id="GO:0015016">
    <property type="term" value="F:heparan sulfate N-sulfotransferase activity"/>
    <property type="evidence" value="ECO:0007669"/>
    <property type="project" value="InterPro"/>
</dbReference>
<evidence type="ECO:0000313" key="21">
    <source>
        <dbReference type="Ensembl" id="ENSMSIP00000019850.1"/>
    </source>
</evidence>
<evidence type="ECO:0000256" key="16">
    <source>
        <dbReference type="PIRSR" id="PIRSR637359-2"/>
    </source>
</evidence>
<feature type="binding site" evidence="16">
    <location>
        <position position="393"/>
    </location>
    <ligand>
        <name>3'-phosphoadenylyl sulfate</name>
        <dbReference type="ChEBI" id="CHEBI:58339"/>
    </ligand>
</feature>
<evidence type="ECO:0000256" key="7">
    <source>
        <dbReference type="ARBA" id="ARBA00022801"/>
    </source>
</evidence>
<evidence type="ECO:0000256" key="4">
    <source>
        <dbReference type="ARBA" id="ARBA00010420"/>
    </source>
</evidence>
<name>A0A8C6MXA8_MUSSI</name>
<keyword evidence="12 17" id="KW-1015">Disulfide bond</keyword>
<dbReference type="PANTHER" id="PTHR10605:SF29">
    <property type="entry name" value="BIFUNCTIONAL HEPARAN SULFATE N-DEACETYLASE_N-SULFOTRANSFERASE 3"/>
    <property type="match status" value="1"/>
</dbReference>
<dbReference type="GO" id="GO:0015012">
    <property type="term" value="P:heparan sulfate proteoglycan biosynthetic process"/>
    <property type="evidence" value="ECO:0007669"/>
    <property type="project" value="UniProtKB-UniPathway"/>
</dbReference>
<feature type="binding site" evidence="16">
    <location>
        <begin position="409"/>
        <end position="413"/>
    </location>
    <ligand>
        <name>3'-phosphoadenylyl sulfate</name>
        <dbReference type="ChEBI" id="CHEBI:58339"/>
    </ligand>
</feature>
<dbReference type="GeneTree" id="ENSGT00940000160665"/>
<evidence type="ECO:0000256" key="9">
    <source>
        <dbReference type="ARBA" id="ARBA00022989"/>
    </source>
</evidence>
<feature type="disulfide bond" evidence="17">
    <location>
        <begin position="394"/>
        <end position="404"/>
    </location>
</feature>
<protein>
    <recommendedName>
        <fullName evidence="18">Sulfotransferase</fullName>
        <ecNumber evidence="18">2.8.2.-</ecNumber>
    </recommendedName>
</protein>
<dbReference type="InterPro" id="IPR037359">
    <property type="entry name" value="NST/OST"/>
</dbReference>
<keyword evidence="11" id="KW-0472">Membrane</keyword>
<comment type="subcellular location">
    <subcellularLocation>
        <location evidence="1">Golgi apparatus membrane</location>
        <topology evidence="1">Single-pass type II membrane protein</topology>
    </subcellularLocation>
</comment>
<dbReference type="PANTHER" id="PTHR10605">
    <property type="entry name" value="HEPARAN SULFATE SULFOTRANSFERASE"/>
    <property type="match status" value="1"/>
</dbReference>
<evidence type="ECO:0000256" key="10">
    <source>
        <dbReference type="ARBA" id="ARBA00023034"/>
    </source>
</evidence>
<evidence type="ECO:0000256" key="8">
    <source>
        <dbReference type="ARBA" id="ARBA00022968"/>
    </source>
</evidence>
<dbReference type="GO" id="GO:0050119">
    <property type="term" value="F:N-acetylglucosamine deacetylase activity"/>
    <property type="evidence" value="ECO:0007669"/>
    <property type="project" value="UniProtKB-ARBA"/>
</dbReference>
<evidence type="ECO:0000256" key="17">
    <source>
        <dbReference type="PIRSR" id="PIRSR637359-3"/>
    </source>
</evidence>
<evidence type="ECO:0000256" key="2">
    <source>
        <dbReference type="ARBA" id="ARBA00004841"/>
    </source>
</evidence>
<dbReference type="Proteomes" id="UP000694415">
    <property type="component" value="Unplaced"/>
</dbReference>
<keyword evidence="8" id="KW-0735">Signal-anchor</keyword>
<proteinExistence type="inferred from homology"/>
<reference evidence="21" key="1">
    <citation type="submission" date="2025-08" db="UniProtKB">
        <authorList>
            <consortium name="Ensembl"/>
        </authorList>
    </citation>
    <scope>IDENTIFICATION</scope>
</reference>
<evidence type="ECO:0000259" key="20">
    <source>
        <dbReference type="Pfam" id="PF12062"/>
    </source>
</evidence>
<keyword evidence="22" id="KW-1185">Reference proteome</keyword>
<dbReference type="SMR" id="A0A8C6MXA8"/>
<keyword evidence="6" id="KW-0812">Transmembrane</keyword>
<dbReference type="Pfam" id="PF00685">
    <property type="entry name" value="Sulfotransfer_1"/>
    <property type="match status" value="1"/>
</dbReference>
<dbReference type="SUPFAM" id="SSF52540">
    <property type="entry name" value="P-loop containing nucleoside triphosphate hydrolases"/>
    <property type="match status" value="1"/>
</dbReference>
<evidence type="ECO:0000256" key="12">
    <source>
        <dbReference type="ARBA" id="ARBA00023157"/>
    </source>
</evidence>
<keyword evidence="14" id="KW-0511">Multifunctional enzyme</keyword>
<evidence type="ECO:0000313" key="22">
    <source>
        <dbReference type="Proteomes" id="UP000694415"/>
    </source>
</evidence>
<feature type="domain" description="Sulfotransferase" evidence="19">
    <location>
        <begin position="181"/>
        <end position="429"/>
    </location>
</feature>
<evidence type="ECO:0000256" key="11">
    <source>
        <dbReference type="ARBA" id="ARBA00023136"/>
    </source>
</evidence>
<dbReference type="FunFam" id="3.40.50.300:FF:000176">
    <property type="entry name" value="bifunctional heparan sulfate N-deacetylase/N-sulfotransferase 1"/>
    <property type="match status" value="1"/>
</dbReference>
<accession>A0A8C6MXA8</accession>
<keyword evidence="7" id="KW-0378">Hydrolase</keyword>
<reference evidence="21" key="2">
    <citation type="submission" date="2025-09" db="UniProtKB">
        <authorList>
            <consortium name="Ensembl"/>
        </authorList>
    </citation>
    <scope>IDENTIFICATION</scope>
</reference>
<evidence type="ECO:0000256" key="6">
    <source>
        <dbReference type="ARBA" id="ARBA00022692"/>
    </source>
</evidence>
<keyword evidence="9" id="KW-1133">Transmembrane helix</keyword>
<keyword evidence="5 18" id="KW-0808">Transferase</keyword>
<feature type="binding site" evidence="16">
    <location>
        <position position="288"/>
    </location>
    <ligand>
        <name>3'-phosphoadenylyl sulfate</name>
        <dbReference type="ChEBI" id="CHEBI:58339"/>
    </ligand>
</feature>
<organism evidence="21 22">
    <name type="scientific">Mus spicilegus</name>
    <name type="common">Mound-building mouse</name>
    <dbReference type="NCBI Taxonomy" id="10103"/>
    <lineage>
        <taxon>Eukaryota</taxon>
        <taxon>Metazoa</taxon>
        <taxon>Chordata</taxon>
        <taxon>Craniata</taxon>
        <taxon>Vertebrata</taxon>
        <taxon>Euteleostomi</taxon>
        <taxon>Mammalia</taxon>
        <taxon>Eutheria</taxon>
        <taxon>Euarchontoglires</taxon>
        <taxon>Glires</taxon>
        <taxon>Rodentia</taxon>
        <taxon>Myomorpha</taxon>
        <taxon>Muroidea</taxon>
        <taxon>Muridae</taxon>
        <taxon>Murinae</taxon>
        <taxon>Mus</taxon>
        <taxon>Mus</taxon>
    </lineage>
</organism>